<sequence>MSFLSRSSRKRKYANNHQGSRHYKREGFFSRIFRMFGSYSNSHRRYKKYHSYSPDERYHYDERRYPPREYRRKRYKSSWS</sequence>
<dbReference type="EMBL" id="CP018335">
    <property type="protein sequence ID" value="APM37995.1"/>
    <property type="molecule type" value="Genomic_DNA"/>
</dbReference>
<evidence type="ECO:0000313" key="2">
    <source>
        <dbReference type="EMBL" id="APM37995.1"/>
    </source>
</evidence>
<dbReference type="Proteomes" id="UP000184604">
    <property type="component" value="Chromosome"/>
</dbReference>
<organism evidence="2 3">
    <name type="scientific">Clostridium kluyveri</name>
    <dbReference type="NCBI Taxonomy" id="1534"/>
    <lineage>
        <taxon>Bacteria</taxon>
        <taxon>Bacillati</taxon>
        <taxon>Bacillota</taxon>
        <taxon>Clostridia</taxon>
        <taxon>Eubacteriales</taxon>
        <taxon>Clostridiaceae</taxon>
        <taxon>Clostridium</taxon>
    </lineage>
</organism>
<gene>
    <name evidence="2" type="ORF">BS101_04230</name>
</gene>
<evidence type="ECO:0000256" key="1">
    <source>
        <dbReference type="SAM" id="MobiDB-lite"/>
    </source>
</evidence>
<feature type="compositionally biased region" description="Basic residues" evidence="1">
    <location>
        <begin position="7"/>
        <end position="20"/>
    </location>
</feature>
<accession>A0A1L5F4R3</accession>
<protein>
    <submittedName>
        <fullName evidence="2">Uncharacterized protein</fullName>
    </submittedName>
</protein>
<reference evidence="2 3" key="1">
    <citation type="submission" date="2016-12" db="EMBL/GenBank/DDBJ databases">
        <title>Complete genome sequence of Clostridium kluyveri JZZ isolated from the pit mud of a Chinese flavor liquor-making factory.</title>
        <authorList>
            <person name="Wang Y."/>
        </authorList>
    </citation>
    <scope>NUCLEOTIDE SEQUENCE [LARGE SCALE GENOMIC DNA]</scope>
    <source>
        <strain evidence="2 3">JZZ</strain>
    </source>
</reference>
<dbReference type="AlphaFoldDB" id="A0A1L5F4R3"/>
<feature type="region of interest" description="Disordered" evidence="1">
    <location>
        <begin position="1"/>
        <end position="20"/>
    </location>
</feature>
<evidence type="ECO:0000313" key="3">
    <source>
        <dbReference type="Proteomes" id="UP000184604"/>
    </source>
</evidence>
<proteinExistence type="predicted"/>
<name>A0A1L5F4R3_CLOKL</name>